<comment type="caution">
    <text evidence="2">The sequence shown here is derived from an EMBL/GenBank/DDBJ whole genome shotgun (WGS) entry which is preliminary data.</text>
</comment>
<dbReference type="PANTHER" id="PTHR11215">
    <property type="entry name" value="METAL DEPENDENT HYDROLASE - RELATED"/>
    <property type="match status" value="1"/>
</dbReference>
<gene>
    <name evidence="2" type="ORF">A3D42_00265</name>
</gene>
<dbReference type="GO" id="GO:0005737">
    <property type="term" value="C:cytoplasm"/>
    <property type="evidence" value="ECO:0007669"/>
    <property type="project" value="TreeGrafter"/>
</dbReference>
<sequence length="295" mass="33627">MQKKKLITHNGSFHTDDVFACAAFMLLLDRKGDQYEVVRTREEKLIEEGDYVFDVGGIYDEAKNRFDHHQRGGAGKRANGIEYASFGLVWKKFGKELCESNKAADIVEKKLVSPVDAHDNGLDLVENKHEVSPYLIQHAFLATEATWREGLINDEMFQKSVSIAKEILSREIIQAKDLLLAEEAVVENYKSSPDKRVIVLDRNYPYDILGTFPEPLFVIYFKESSNNWHIKAVRENPKIFKNRKNFPSAWAGLRDEELQETTKVADAVFCHRGLFLAVAKSKEGAVKLAQITVEF</sequence>
<reference evidence="2 3" key="1">
    <citation type="journal article" date="2016" name="Nat. Commun.">
        <title>Thousands of microbial genomes shed light on interconnected biogeochemical processes in an aquifer system.</title>
        <authorList>
            <person name="Anantharaman K."/>
            <person name="Brown C.T."/>
            <person name="Hug L.A."/>
            <person name="Sharon I."/>
            <person name="Castelle C.J."/>
            <person name="Probst A.J."/>
            <person name="Thomas B.C."/>
            <person name="Singh A."/>
            <person name="Wilkins M.J."/>
            <person name="Karaoz U."/>
            <person name="Brodie E.L."/>
            <person name="Williams K.H."/>
            <person name="Hubbard S.S."/>
            <person name="Banfield J.F."/>
        </authorList>
    </citation>
    <scope>NUCLEOTIDE SEQUENCE [LARGE SCALE GENOMIC DNA]</scope>
</reference>
<comment type="similarity">
    <text evidence="1">Belongs to the MYG1 family.</text>
</comment>
<dbReference type="InterPro" id="IPR003226">
    <property type="entry name" value="MYG1_exonuclease"/>
</dbReference>
<name>A0A1F6W8C2_9BACT</name>
<protein>
    <recommendedName>
        <fullName evidence="4">Metal-dependent hydrolase</fullName>
    </recommendedName>
</protein>
<dbReference type="EMBL" id="MFUE01000006">
    <property type="protein sequence ID" value="OGI77935.1"/>
    <property type="molecule type" value="Genomic_DNA"/>
</dbReference>
<evidence type="ECO:0008006" key="4">
    <source>
        <dbReference type="Google" id="ProtNLM"/>
    </source>
</evidence>
<dbReference type="AlphaFoldDB" id="A0A1F6W8C2"/>
<dbReference type="STRING" id="1801754.A3D42_00265"/>
<organism evidence="2 3">
    <name type="scientific">Candidatus Nomurabacteria bacterium RIFCSPHIGHO2_02_FULL_41_18</name>
    <dbReference type="NCBI Taxonomy" id="1801754"/>
    <lineage>
        <taxon>Bacteria</taxon>
        <taxon>Candidatus Nomuraibacteriota</taxon>
    </lineage>
</organism>
<dbReference type="Pfam" id="PF03690">
    <property type="entry name" value="MYG1_exonuc"/>
    <property type="match status" value="1"/>
</dbReference>
<dbReference type="PANTHER" id="PTHR11215:SF1">
    <property type="entry name" value="MYG1 EXONUCLEASE"/>
    <property type="match status" value="1"/>
</dbReference>
<proteinExistence type="inferred from homology"/>
<accession>A0A1F6W8C2</accession>
<dbReference type="Proteomes" id="UP000177777">
    <property type="component" value="Unassembled WGS sequence"/>
</dbReference>
<evidence type="ECO:0000313" key="3">
    <source>
        <dbReference type="Proteomes" id="UP000177777"/>
    </source>
</evidence>
<evidence type="ECO:0000256" key="1">
    <source>
        <dbReference type="ARBA" id="ARBA00010105"/>
    </source>
</evidence>
<evidence type="ECO:0000313" key="2">
    <source>
        <dbReference type="EMBL" id="OGI77935.1"/>
    </source>
</evidence>